<gene>
    <name evidence="2" type="ORF">Micbo1qcDRAFT_206408</name>
</gene>
<protein>
    <submittedName>
        <fullName evidence="2">Uncharacterized protein</fullName>
    </submittedName>
</protein>
<dbReference type="InParanoid" id="A0A136IX46"/>
<dbReference type="AlphaFoldDB" id="A0A136IX46"/>
<feature type="region of interest" description="Disordered" evidence="1">
    <location>
        <begin position="220"/>
        <end position="241"/>
    </location>
</feature>
<dbReference type="Proteomes" id="UP000070501">
    <property type="component" value="Unassembled WGS sequence"/>
</dbReference>
<reference evidence="3" key="1">
    <citation type="submission" date="2016-02" db="EMBL/GenBank/DDBJ databases">
        <title>Draft genome sequence of Microdochium bolleyi, a fungal endophyte of beachgrass.</title>
        <authorList>
            <consortium name="DOE Joint Genome Institute"/>
            <person name="David A.S."/>
            <person name="May G."/>
            <person name="Haridas S."/>
            <person name="Lim J."/>
            <person name="Wang M."/>
            <person name="Labutti K."/>
            <person name="Lipzen A."/>
            <person name="Barry K."/>
            <person name="Grigoriev I.V."/>
        </authorList>
    </citation>
    <scope>NUCLEOTIDE SEQUENCE [LARGE SCALE GENOMIC DNA]</scope>
    <source>
        <strain evidence="3">J235TASD1</strain>
    </source>
</reference>
<evidence type="ECO:0000313" key="3">
    <source>
        <dbReference type="Proteomes" id="UP000070501"/>
    </source>
</evidence>
<proteinExistence type="predicted"/>
<evidence type="ECO:0000256" key="1">
    <source>
        <dbReference type="SAM" id="MobiDB-lite"/>
    </source>
</evidence>
<feature type="compositionally biased region" description="Basic and acidic residues" evidence="1">
    <location>
        <begin position="15"/>
        <end position="32"/>
    </location>
</feature>
<feature type="region of interest" description="Disordered" evidence="1">
    <location>
        <begin position="85"/>
        <end position="120"/>
    </location>
</feature>
<keyword evidence="3" id="KW-1185">Reference proteome</keyword>
<dbReference type="EMBL" id="KQ964255">
    <property type="protein sequence ID" value="KXJ89467.1"/>
    <property type="molecule type" value="Genomic_DNA"/>
</dbReference>
<evidence type="ECO:0000313" key="2">
    <source>
        <dbReference type="EMBL" id="KXJ89467.1"/>
    </source>
</evidence>
<accession>A0A136IX46</accession>
<sequence length="241" mass="26236">MPGGYGYKKKRSLGKNKDERPAWLMSKPHDPDAIVPCHVAKGTGAAMLKAPVEVEPVNLLPNSTSASVLNDGSARQSNMTAAAAAAATTSANDNLPTTRDADDDDDIYSNTDAAIDGSAREIAGSPAQGLLRSQEPPPQQEAEQQLTTDDMMSLFREMNQAIATQTRRLDEMTRAHHELMNTMALAFTTRMNRLRAQLEAQVDTLQTLQESPEMWQRLRDLLPRGQSQTGDASNNASEQDS</sequence>
<name>A0A136IX46_9PEZI</name>
<feature type="region of interest" description="Disordered" evidence="1">
    <location>
        <begin position="1"/>
        <end position="32"/>
    </location>
</feature>
<feature type="compositionally biased region" description="Polar residues" evidence="1">
    <location>
        <begin position="225"/>
        <end position="241"/>
    </location>
</feature>
<organism evidence="2 3">
    <name type="scientific">Microdochium bolleyi</name>
    <dbReference type="NCBI Taxonomy" id="196109"/>
    <lineage>
        <taxon>Eukaryota</taxon>
        <taxon>Fungi</taxon>
        <taxon>Dikarya</taxon>
        <taxon>Ascomycota</taxon>
        <taxon>Pezizomycotina</taxon>
        <taxon>Sordariomycetes</taxon>
        <taxon>Xylariomycetidae</taxon>
        <taxon>Xylariales</taxon>
        <taxon>Microdochiaceae</taxon>
        <taxon>Microdochium</taxon>
    </lineage>
</organism>